<proteinExistence type="predicted"/>
<feature type="region of interest" description="Disordered" evidence="1">
    <location>
        <begin position="432"/>
        <end position="475"/>
    </location>
</feature>
<name>A0AAW2D4T7_9ROSI</name>
<dbReference type="PANTHER" id="PTHR46033:SF8">
    <property type="entry name" value="PROTEIN MAINTENANCE OF MERISTEMS-LIKE"/>
    <property type="match status" value="1"/>
</dbReference>
<dbReference type="AlphaFoldDB" id="A0AAW2D4T7"/>
<evidence type="ECO:0000313" key="4">
    <source>
        <dbReference type="Proteomes" id="UP001459277"/>
    </source>
</evidence>
<protein>
    <recommendedName>
        <fullName evidence="2">Aminotransferase-like plant mobile domain-containing protein</fullName>
    </recommendedName>
</protein>
<feature type="compositionally biased region" description="Basic and acidic residues" evidence="1">
    <location>
        <begin position="445"/>
        <end position="460"/>
    </location>
</feature>
<dbReference type="GO" id="GO:0010073">
    <property type="term" value="P:meristem maintenance"/>
    <property type="evidence" value="ECO:0007669"/>
    <property type="project" value="InterPro"/>
</dbReference>
<evidence type="ECO:0000256" key="1">
    <source>
        <dbReference type="SAM" id="MobiDB-lite"/>
    </source>
</evidence>
<reference evidence="3 4" key="1">
    <citation type="submission" date="2024-01" db="EMBL/GenBank/DDBJ databases">
        <title>A telomere-to-telomere, gap-free genome of sweet tea (Lithocarpus litseifolius).</title>
        <authorList>
            <person name="Zhou J."/>
        </authorList>
    </citation>
    <scope>NUCLEOTIDE SEQUENCE [LARGE SCALE GENOMIC DNA]</scope>
    <source>
        <strain evidence="3">Zhou-2022a</strain>
        <tissue evidence="3">Leaf</tissue>
    </source>
</reference>
<dbReference type="InterPro" id="IPR019557">
    <property type="entry name" value="AminoTfrase-like_pln_mobile"/>
</dbReference>
<comment type="caution">
    <text evidence="3">The sequence shown here is derived from an EMBL/GenBank/DDBJ whole genome shotgun (WGS) entry which is preliminary data.</text>
</comment>
<dbReference type="InterPro" id="IPR044824">
    <property type="entry name" value="MAIN-like"/>
</dbReference>
<gene>
    <name evidence="3" type="ORF">SO802_011777</name>
</gene>
<evidence type="ECO:0000259" key="2">
    <source>
        <dbReference type="Pfam" id="PF10536"/>
    </source>
</evidence>
<dbReference type="EMBL" id="JAZDWU010000004">
    <property type="protein sequence ID" value="KAL0004216.1"/>
    <property type="molecule type" value="Genomic_DNA"/>
</dbReference>
<sequence>MVSLSLSFSVSVSASVSVSVSVSVSPQSRSRFLHLEFGITSVGFVYGNVELSRNGFRMEFRYGPTSTGTLYTGCLKEAGCASFKFAWGCSFGGRGVLKCHHREKGLLEGGVDPRIATYITNAGLDGLLRVPNIDIDHALITALVERWRLETHTFHLPHGEMTITLQDIEVIMGVSVVGLPVVGLTRMNWSNLCAELLGHRPPDRVVGRGPNTAVMEGPRVKAKWLEEQFTNPLPADATEVLVQQYARFYILEMLAGRVFVKILSVISVMDFHHFYVYYDGETYYHDLHGLSYQGSNQKQKYVKVKRGIGLTNLQRRILKAMGLNQSRHNISIVYRAPQLVVGTQVFYNSLQLSGGAEVKRMWEVVEQMVVKGFVASELNVTVEPAIVEAGESSQHTVLDGTVDEHIDSIPLQSYQGCTENTGDGYGSEPWQTFPHVNSTEEEEGRQEVHDGEHLSHDELHGGTFENEDDQGLSDDATHIDVTRDDFEEFLDTMGDHEDVDHIEDVVVEENRDTCPPPDPTSEWFTQNTWDNMCDPSSVMQAEVSSSTPGEQPVKGMVFATKLAMRHALTWYALRENFNF</sequence>
<feature type="domain" description="Aminotransferase-like plant mobile" evidence="2">
    <location>
        <begin position="123"/>
        <end position="271"/>
    </location>
</feature>
<evidence type="ECO:0000313" key="3">
    <source>
        <dbReference type="EMBL" id="KAL0004216.1"/>
    </source>
</evidence>
<dbReference type="Proteomes" id="UP001459277">
    <property type="component" value="Unassembled WGS sequence"/>
</dbReference>
<dbReference type="Pfam" id="PF10536">
    <property type="entry name" value="PMD"/>
    <property type="match status" value="1"/>
</dbReference>
<organism evidence="3 4">
    <name type="scientific">Lithocarpus litseifolius</name>
    <dbReference type="NCBI Taxonomy" id="425828"/>
    <lineage>
        <taxon>Eukaryota</taxon>
        <taxon>Viridiplantae</taxon>
        <taxon>Streptophyta</taxon>
        <taxon>Embryophyta</taxon>
        <taxon>Tracheophyta</taxon>
        <taxon>Spermatophyta</taxon>
        <taxon>Magnoliopsida</taxon>
        <taxon>eudicotyledons</taxon>
        <taxon>Gunneridae</taxon>
        <taxon>Pentapetalae</taxon>
        <taxon>rosids</taxon>
        <taxon>fabids</taxon>
        <taxon>Fagales</taxon>
        <taxon>Fagaceae</taxon>
        <taxon>Lithocarpus</taxon>
    </lineage>
</organism>
<accession>A0AAW2D4T7</accession>
<keyword evidence="4" id="KW-1185">Reference proteome</keyword>
<dbReference type="PANTHER" id="PTHR46033">
    <property type="entry name" value="PROTEIN MAIN-LIKE 2"/>
    <property type="match status" value="1"/>
</dbReference>